<dbReference type="Pfam" id="PF01370">
    <property type="entry name" value="Epimerase"/>
    <property type="match status" value="2"/>
</dbReference>
<evidence type="ECO:0000313" key="4">
    <source>
        <dbReference type="Proteomes" id="UP000249046"/>
    </source>
</evidence>
<feature type="chain" id="PRO_5015948896" evidence="1">
    <location>
        <begin position="28"/>
        <end position="382"/>
    </location>
</feature>
<dbReference type="InterPro" id="IPR051783">
    <property type="entry name" value="NAD(P)-dependent_oxidoreduct"/>
</dbReference>
<dbReference type="InterPro" id="IPR001509">
    <property type="entry name" value="Epimerase_deHydtase"/>
</dbReference>
<dbReference type="PANTHER" id="PTHR48079:SF6">
    <property type="entry name" value="NAD(P)-BINDING DOMAIN-CONTAINING PROTEIN-RELATED"/>
    <property type="match status" value="1"/>
</dbReference>
<feature type="signal peptide" evidence="1">
    <location>
        <begin position="1"/>
        <end position="27"/>
    </location>
</feature>
<accession>A0A2W5KQP2</accession>
<dbReference type="GO" id="GO:0004029">
    <property type="term" value="F:aldehyde dehydrogenase (NAD+) activity"/>
    <property type="evidence" value="ECO:0007669"/>
    <property type="project" value="TreeGrafter"/>
</dbReference>
<proteinExistence type="predicted"/>
<evidence type="ECO:0000313" key="3">
    <source>
        <dbReference type="EMBL" id="PZQ19426.1"/>
    </source>
</evidence>
<keyword evidence="1" id="KW-0732">Signal</keyword>
<gene>
    <name evidence="3" type="ORF">DI564_01580</name>
</gene>
<sequence>MSITRRDLFRLGALAGAAALSANVLGAAAPTPPPAAARPLRILILGGTGFVGPHQVRYALARGHKVTLFNRGRRTREWPAEVEQLTGDRNEGALDALKGREWDVCIDNPTSIPFWVRDVGKLLKGKVGQYVFVSTISVYAASTAVDADESAPLAAYTGKDVMKETQTSLRADMSLYGPLKAACEAEARKWFGAGTTIVRPGLIVGPGDESDRFTYWPVRLAAGGDVVAPGDGSDPVQFIDARDLAEWMIRLVEAKATGVYNATGPDYTMRTDAMLYGIRATNTAGARLHWIPADFLAAQQVAPWRDVPVWLPGSGETAGFARRSIKRALDQGLTFRPLATTAADTLAWFQQQPAERQAKLGAGLTREREAEVLKAWQARQAG</sequence>
<dbReference type="EMBL" id="QFPO01000002">
    <property type="protein sequence ID" value="PZQ19426.1"/>
    <property type="molecule type" value="Genomic_DNA"/>
</dbReference>
<dbReference type="PROSITE" id="PS51318">
    <property type="entry name" value="TAT"/>
    <property type="match status" value="1"/>
</dbReference>
<feature type="domain" description="NAD-dependent epimerase/dehydratase" evidence="2">
    <location>
        <begin position="126"/>
        <end position="261"/>
    </location>
</feature>
<dbReference type="PANTHER" id="PTHR48079">
    <property type="entry name" value="PROTEIN YEEZ"/>
    <property type="match status" value="1"/>
</dbReference>
<dbReference type="GO" id="GO:0005737">
    <property type="term" value="C:cytoplasm"/>
    <property type="evidence" value="ECO:0007669"/>
    <property type="project" value="TreeGrafter"/>
</dbReference>
<feature type="domain" description="NAD-dependent epimerase/dehydratase" evidence="2">
    <location>
        <begin position="42"/>
        <end position="81"/>
    </location>
</feature>
<dbReference type="InterPro" id="IPR036291">
    <property type="entry name" value="NAD(P)-bd_dom_sf"/>
</dbReference>
<reference evidence="3 4" key="1">
    <citation type="submission" date="2017-08" db="EMBL/GenBank/DDBJ databases">
        <title>Infants hospitalized years apart are colonized by the same room-sourced microbial strains.</title>
        <authorList>
            <person name="Brooks B."/>
            <person name="Olm M.R."/>
            <person name="Firek B.A."/>
            <person name="Baker R."/>
            <person name="Thomas B.C."/>
            <person name="Morowitz M.J."/>
            <person name="Banfield J.F."/>
        </authorList>
    </citation>
    <scope>NUCLEOTIDE SEQUENCE [LARGE SCALE GENOMIC DNA]</scope>
    <source>
        <strain evidence="3">S2_005_003_R2_42</strain>
    </source>
</reference>
<dbReference type="Gene3D" id="3.40.50.720">
    <property type="entry name" value="NAD(P)-binding Rossmann-like Domain"/>
    <property type="match status" value="1"/>
</dbReference>
<protein>
    <submittedName>
        <fullName evidence="3">Epimerase</fullName>
    </submittedName>
</protein>
<dbReference type="SUPFAM" id="SSF51735">
    <property type="entry name" value="NAD(P)-binding Rossmann-fold domains"/>
    <property type="match status" value="1"/>
</dbReference>
<dbReference type="AlphaFoldDB" id="A0A2W5KQP2"/>
<evidence type="ECO:0000256" key="1">
    <source>
        <dbReference type="SAM" id="SignalP"/>
    </source>
</evidence>
<organism evidence="3 4">
    <name type="scientific">Rhodanobacter denitrificans</name>
    <dbReference type="NCBI Taxonomy" id="666685"/>
    <lineage>
        <taxon>Bacteria</taxon>
        <taxon>Pseudomonadati</taxon>
        <taxon>Pseudomonadota</taxon>
        <taxon>Gammaproteobacteria</taxon>
        <taxon>Lysobacterales</taxon>
        <taxon>Rhodanobacteraceae</taxon>
        <taxon>Rhodanobacter</taxon>
    </lineage>
</organism>
<name>A0A2W5KQP2_9GAMM</name>
<evidence type="ECO:0000259" key="2">
    <source>
        <dbReference type="Pfam" id="PF01370"/>
    </source>
</evidence>
<dbReference type="InterPro" id="IPR006311">
    <property type="entry name" value="TAT_signal"/>
</dbReference>
<dbReference type="Proteomes" id="UP000249046">
    <property type="component" value="Unassembled WGS sequence"/>
</dbReference>
<comment type="caution">
    <text evidence="3">The sequence shown here is derived from an EMBL/GenBank/DDBJ whole genome shotgun (WGS) entry which is preliminary data.</text>
</comment>